<proteinExistence type="predicted"/>
<evidence type="ECO:0000313" key="1">
    <source>
        <dbReference type="EMBL" id="OQB40297.1"/>
    </source>
</evidence>
<dbReference type="Proteomes" id="UP000485621">
    <property type="component" value="Unassembled WGS sequence"/>
</dbReference>
<gene>
    <name evidence="1" type="ORF">BWY04_01386</name>
</gene>
<dbReference type="EMBL" id="MWDB01000049">
    <property type="protein sequence ID" value="OQB40297.1"/>
    <property type="molecule type" value="Genomic_DNA"/>
</dbReference>
<sequence length="59" mass="7142">MRKFCDKEITKHEGWYEVDNTFYCQQCDGIIVNKDYVMRIIEFNKIRGKDGSNSYIRNK</sequence>
<reference evidence="1" key="1">
    <citation type="submission" date="2017-02" db="EMBL/GenBank/DDBJ databases">
        <title>Delving into the versatile metabolic prowess of the omnipresent phylum Bacteroidetes.</title>
        <authorList>
            <person name="Nobu M.K."/>
            <person name="Mei R."/>
            <person name="Narihiro T."/>
            <person name="Kuroda K."/>
            <person name="Liu W.-T."/>
        </authorList>
    </citation>
    <scope>NUCLEOTIDE SEQUENCE</scope>
    <source>
        <strain evidence="1">ADurb.Bin160</strain>
    </source>
</reference>
<name>A0A1V5ZJC8_9BACT</name>
<dbReference type="AlphaFoldDB" id="A0A1V5ZJC8"/>
<comment type="caution">
    <text evidence="1">The sequence shown here is derived from an EMBL/GenBank/DDBJ whole genome shotgun (WGS) entry which is preliminary data.</text>
</comment>
<accession>A0A1V5ZJC8</accession>
<protein>
    <submittedName>
        <fullName evidence="1">Uncharacterized protein</fullName>
    </submittedName>
</protein>
<organism evidence="1">
    <name type="scientific">candidate division CPR1 bacterium ADurb.Bin160</name>
    <dbReference type="NCBI Taxonomy" id="1852826"/>
    <lineage>
        <taxon>Bacteria</taxon>
        <taxon>candidate division CPR1</taxon>
    </lineage>
</organism>